<evidence type="ECO:0000313" key="4">
    <source>
        <dbReference type="Proteomes" id="UP001576774"/>
    </source>
</evidence>
<evidence type="ECO:0000256" key="1">
    <source>
        <dbReference type="SAM" id="MobiDB-lite"/>
    </source>
</evidence>
<reference evidence="3 4" key="1">
    <citation type="submission" date="2024-09" db="EMBL/GenBank/DDBJ databases">
        <title>Floridaenema gen nov. (Aerosakkonemataceae, Aerosakkonematales ord. nov., Cyanobacteria) from benthic tropical and subtropical fresh waters, with the description of four new species.</title>
        <authorList>
            <person name="Moretto J.A."/>
            <person name="Berthold D.E."/>
            <person name="Lefler F.W."/>
            <person name="Huang I.-S."/>
            <person name="Laughinghouse H. IV."/>
        </authorList>
    </citation>
    <scope>NUCLEOTIDE SEQUENCE [LARGE SCALE GENOMIC DNA]</scope>
    <source>
        <strain evidence="3 4">BLCC-F46</strain>
    </source>
</reference>
<accession>A0ABV4XFT6</accession>
<dbReference type="Pfam" id="PF09557">
    <property type="entry name" value="DUF2382"/>
    <property type="match status" value="1"/>
</dbReference>
<organism evidence="3 4">
    <name type="scientific">Floridaenema aerugineum BLCC-F46</name>
    <dbReference type="NCBI Taxonomy" id="3153654"/>
    <lineage>
        <taxon>Bacteria</taxon>
        <taxon>Bacillati</taxon>
        <taxon>Cyanobacteriota</taxon>
        <taxon>Cyanophyceae</taxon>
        <taxon>Oscillatoriophycideae</taxon>
        <taxon>Aerosakkonematales</taxon>
        <taxon>Aerosakkonemataceae</taxon>
        <taxon>Floridanema</taxon>
        <taxon>Floridanema aerugineum</taxon>
    </lineage>
</organism>
<keyword evidence="4" id="KW-1185">Reference proteome</keyword>
<dbReference type="Proteomes" id="UP001576774">
    <property type="component" value="Unassembled WGS sequence"/>
</dbReference>
<name>A0ABV4XFT6_9CYAN</name>
<evidence type="ECO:0000259" key="2">
    <source>
        <dbReference type="Pfam" id="PF09557"/>
    </source>
</evidence>
<dbReference type="RefSeq" id="WP_413274645.1">
    <property type="nucleotide sequence ID" value="NZ_JBHFNQ010000235.1"/>
</dbReference>
<dbReference type="EMBL" id="JBHFNQ010000235">
    <property type="protein sequence ID" value="MFB2881670.1"/>
    <property type="molecule type" value="Genomic_DNA"/>
</dbReference>
<protein>
    <submittedName>
        <fullName evidence="3">YsnF/AvaK domain-containing protein</fullName>
    </submittedName>
</protein>
<gene>
    <name evidence="3" type="ORF">ACE1CC_32870</name>
</gene>
<feature type="compositionally biased region" description="Polar residues" evidence="1">
    <location>
        <begin position="110"/>
        <end position="120"/>
    </location>
</feature>
<dbReference type="InterPro" id="IPR019060">
    <property type="entry name" value="DUF2382"/>
</dbReference>
<comment type="caution">
    <text evidence="3">The sequence shown here is derived from an EMBL/GenBank/DDBJ whole genome shotgun (WGS) entry which is preliminary data.</text>
</comment>
<feature type="region of interest" description="Disordered" evidence="1">
    <location>
        <begin position="104"/>
        <end position="131"/>
    </location>
</feature>
<feature type="domain" description="DUF2382" evidence="2">
    <location>
        <begin position="143"/>
        <end position="190"/>
    </location>
</feature>
<sequence length="276" mass="31072">MDNQTGAKKPESVTHNLRVKALLAKLKNKLHNFRVLDKKGLPIGIIKDIYLSNTRQINLLILGTDLPQSYTFSLTSNQIQQVDYPNKAILTSIDKSEIQPILASPELPTTEEQVTETSLPDSYVNDPEISDSSSTDVVEEEVIRLIEERLVINHQKRKVGEVIVRKEIETRMVEVPVQYEKLIVEQVSPEPKIIAEVDLGLQENVATTSNEIALNQTSTNNTVKGEFVSPKTASLLLDAIAKQKHHDCQLVRVEMVLLSSENQKTYQEWFDRCSGT</sequence>
<evidence type="ECO:0000313" key="3">
    <source>
        <dbReference type="EMBL" id="MFB2881670.1"/>
    </source>
</evidence>
<proteinExistence type="predicted"/>